<proteinExistence type="predicted"/>
<sequence length="460" mass="52945">MNFFIFICVLLSEVENVEFEYLNIYLSETLELPTLPENCQIVSITKATEEPIVIEMTEPTLLETINYSSITPSTSVTSHNNIDKEINDDRVSISPNLSFAESNVQELSHEIGSMNLHETYVQDGANNIEDGSNHEDLVPYDIHSDSMSDSDYPDKSKKRKKRAQIQKSNCDVLWAYRLFTRITFSVLFWHRFLDSLQRGAHTSPPLRKDRLDYLFLSYTRTNTMQRTPPLTTPPSQKLKYSSNPELPETCGADDNTFVSLRKRKQPDDKNVKAVLEFVEQKINDQLSSWKLQLDITIAESIRNSIDTVIDRELKKISATISNSFKELGDRLDTIDKSLSYTMERQDSIETRLTQVESQLRSNDDVTSQINLLQDKIDAMEQQARLYNVEIANLPERRDENLLSIIEKIGCVIKHPVSKSDIVSAHRVPHFDKKCSRPKKCYYKIYNENNPRQLHHGSTGK</sequence>
<dbReference type="OrthoDB" id="7477812at2759"/>
<feature type="region of interest" description="Disordered" evidence="2">
    <location>
        <begin position="224"/>
        <end position="245"/>
    </location>
</feature>
<feature type="signal peptide" evidence="3">
    <location>
        <begin position="1"/>
        <end position="19"/>
    </location>
</feature>
<accession>A0A8S3W2R8</accession>
<feature type="coiled-coil region" evidence="1">
    <location>
        <begin position="362"/>
        <end position="389"/>
    </location>
</feature>
<evidence type="ECO:0000256" key="1">
    <source>
        <dbReference type="SAM" id="Coils"/>
    </source>
</evidence>
<reference evidence="4" key="1">
    <citation type="submission" date="2021-04" db="EMBL/GenBank/DDBJ databases">
        <authorList>
            <person name="Tunstrom K."/>
        </authorList>
    </citation>
    <scope>NUCLEOTIDE SEQUENCE</scope>
</reference>
<feature type="compositionally biased region" description="Basic and acidic residues" evidence="2">
    <location>
        <begin position="131"/>
        <end position="146"/>
    </location>
</feature>
<gene>
    <name evidence="4" type="ORF">PAPOLLO_LOCUS1425</name>
</gene>
<comment type="caution">
    <text evidence="4">The sequence shown here is derived from an EMBL/GenBank/DDBJ whole genome shotgun (WGS) entry which is preliminary data.</text>
</comment>
<feature type="region of interest" description="Disordered" evidence="2">
    <location>
        <begin position="125"/>
        <end position="163"/>
    </location>
</feature>
<dbReference type="Proteomes" id="UP000691718">
    <property type="component" value="Unassembled WGS sequence"/>
</dbReference>
<protein>
    <submittedName>
        <fullName evidence="4">(apollo) hypothetical protein</fullName>
    </submittedName>
</protein>
<evidence type="ECO:0000256" key="2">
    <source>
        <dbReference type="SAM" id="MobiDB-lite"/>
    </source>
</evidence>
<dbReference type="EMBL" id="CAJQZP010000081">
    <property type="protein sequence ID" value="CAG4937418.1"/>
    <property type="molecule type" value="Genomic_DNA"/>
</dbReference>
<evidence type="ECO:0000256" key="3">
    <source>
        <dbReference type="SAM" id="SignalP"/>
    </source>
</evidence>
<evidence type="ECO:0000313" key="5">
    <source>
        <dbReference type="Proteomes" id="UP000691718"/>
    </source>
</evidence>
<keyword evidence="3" id="KW-0732">Signal</keyword>
<feature type="chain" id="PRO_5035834800" evidence="3">
    <location>
        <begin position="20"/>
        <end position="460"/>
    </location>
</feature>
<organism evidence="4 5">
    <name type="scientific">Parnassius apollo</name>
    <name type="common">Apollo butterfly</name>
    <name type="synonym">Papilio apollo</name>
    <dbReference type="NCBI Taxonomy" id="110799"/>
    <lineage>
        <taxon>Eukaryota</taxon>
        <taxon>Metazoa</taxon>
        <taxon>Ecdysozoa</taxon>
        <taxon>Arthropoda</taxon>
        <taxon>Hexapoda</taxon>
        <taxon>Insecta</taxon>
        <taxon>Pterygota</taxon>
        <taxon>Neoptera</taxon>
        <taxon>Endopterygota</taxon>
        <taxon>Lepidoptera</taxon>
        <taxon>Glossata</taxon>
        <taxon>Ditrysia</taxon>
        <taxon>Papilionoidea</taxon>
        <taxon>Papilionidae</taxon>
        <taxon>Parnassiinae</taxon>
        <taxon>Parnassini</taxon>
        <taxon>Parnassius</taxon>
        <taxon>Parnassius</taxon>
    </lineage>
</organism>
<feature type="compositionally biased region" description="Polar residues" evidence="2">
    <location>
        <begin position="224"/>
        <end position="244"/>
    </location>
</feature>
<keyword evidence="5" id="KW-1185">Reference proteome</keyword>
<evidence type="ECO:0000313" key="4">
    <source>
        <dbReference type="EMBL" id="CAG4937418.1"/>
    </source>
</evidence>
<dbReference type="AlphaFoldDB" id="A0A8S3W2R8"/>
<keyword evidence="1" id="KW-0175">Coiled coil</keyword>
<name>A0A8S3W2R8_PARAO</name>